<dbReference type="InterPro" id="IPR013830">
    <property type="entry name" value="SGNH_hydro"/>
</dbReference>
<dbReference type="InterPro" id="IPR036514">
    <property type="entry name" value="SGNH_hydro_sf"/>
</dbReference>
<dbReference type="InterPro" id="IPR051532">
    <property type="entry name" value="Ester_Hydrolysis_Enzymes"/>
</dbReference>
<feature type="signal peptide" evidence="1">
    <location>
        <begin position="1"/>
        <end position="18"/>
    </location>
</feature>
<dbReference type="GO" id="GO:0004622">
    <property type="term" value="F:phosphatidylcholine lysophospholipase activity"/>
    <property type="evidence" value="ECO:0007669"/>
    <property type="project" value="TreeGrafter"/>
</dbReference>
<dbReference type="STRING" id="1792845.BC343_22160"/>
<feature type="domain" description="SGNH hydrolase-type esterase" evidence="2">
    <location>
        <begin position="55"/>
        <end position="214"/>
    </location>
</feature>
<evidence type="ECO:0000313" key="3">
    <source>
        <dbReference type="EMBL" id="OOQ61149.1"/>
    </source>
</evidence>
<gene>
    <name evidence="3" type="ORF">BC343_22160</name>
</gene>
<accession>A0A1S9PJP2</accession>
<dbReference type="EMBL" id="MBTF01000003">
    <property type="protein sequence ID" value="OOQ61149.1"/>
    <property type="molecule type" value="Genomic_DNA"/>
</dbReference>
<organism evidence="3 4">
    <name type="scientific">Mucilaginibacter pedocola</name>
    <dbReference type="NCBI Taxonomy" id="1792845"/>
    <lineage>
        <taxon>Bacteria</taxon>
        <taxon>Pseudomonadati</taxon>
        <taxon>Bacteroidota</taxon>
        <taxon>Sphingobacteriia</taxon>
        <taxon>Sphingobacteriales</taxon>
        <taxon>Sphingobacteriaceae</taxon>
        <taxon>Mucilaginibacter</taxon>
    </lineage>
</organism>
<proteinExistence type="predicted"/>
<sequence length="227" mass="25870">MKYLFALLLLPIMACAQKKPTNQSLFDTIPFIPEHTPERLAIFAKQPVIKGVTIFLGNSITEMGNWGKLLNDTTVLNRGIGGDITFGLLKRLDDITNREPKKLFMLIGINDIGKDIPDSVIAYNYFKAIRYIHAKSPGTKIYVQSILPLNPLHKNFPQHYNKAEHIPIVNAMLQANATAMNYTYVSLTHLFTDANGRLKDEYTYEGLHLKPEAYVIWVDYLKKLKYL</sequence>
<evidence type="ECO:0000313" key="4">
    <source>
        <dbReference type="Proteomes" id="UP000189739"/>
    </source>
</evidence>
<dbReference type="Proteomes" id="UP000189739">
    <property type="component" value="Unassembled WGS sequence"/>
</dbReference>
<dbReference type="Pfam" id="PF13472">
    <property type="entry name" value="Lipase_GDSL_2"/>
    <property type="match status" value="1"/>
</dbReference>
<reference evidence="3 4" key="1">
    <citation type="submission" date="2016-07" db="EMBL/GenBank/DDBJ databases">
        <title>Genomic analysis of zinc-resistant bacterium Mucilaginibacter pedocola TBZ30.</title>
        <authorList>
            <person name="Huang J."/>
            <person name="Tang J."/>
        </authorList>
    </citation>
    <scope>NUCLEOTIDE SEQUENCE [LARGE SCALE GENOMIC DNA]</scope>
    <source>
        <strain evidence="3 4">TBZ30</strain>
    </source>
</reference>
<dbReference type="PANTHER" id="PTHR30383:SF5">
    <property type="entry name" value="SGNH HYDROLASE-TYPE ESTERASE DOMAIN-CONTAINING PROTEIN"/>
    <property type="match status" value="1"/>
</dbReference>
<comment type="caution">
    <text evidence="3">The sequence shown here is derived from an EMBL/GenBank/DDBJ whole genome shotgun (WGS) entry which is preliminary data.</text>
</comment>
<evidence type="ECO:0000259" key="2">
    <source>
        <dbReference type="Pfam" id="PF13472"/>
    </source>
</evidence>
<dbReference type="PANTHER" id="PTHR30383">
    <property type="entry name" value="THIOESTERASE 1/PROTEASE 1/LYSOPHOSPHOLIPASE L1"/>
    <property type="match status" value="1"/>
</dbReference>
<protein>
    <recommendedName>
        <fullName evidence="2">SGNH hydrolase-type esterase domain-containing protein</fullName>
    </recommendedName>
</protein>
<name>A0A1S9PJP2_9SPHI</name>
<dbReference type="Gene3D" id="3.40.50.1110">
    <property type="entry name" value="SGNH hydrolase"/>
    <property type="match status" value="1"/>
</dbReference>
<feature type="chain" id="PRO_5012865649" description="SGNH hydrolase-type esterase domain-containing protein" evidence="1">
    <location>
        <begin position="19"/>
        <end position="227"/>
    </location>
</feature>
<dbReference type="RefSeq" id="WP_078346975.1">
    <property type="nucleotide sequence ID" value="NZ_MBTF01000003.1"/>
</dbReference>
<keyword evidence="4" id="KW-1185">Reference proteome</keyword>
<dbReference type="SUPFAM" id="SSF52266">
    <property type="entry name" value="SGNH hydrolase"/>
    <property type="match status" value="1"/>
</dbReference>
<dbReference type="OrthoDB" id="9790057at2"/>
<dbReference type="AlphaFoldDB" id="A0A1S9PJP2"/>
<evidence type="ECO:0000256" key="1">
    <source>
        <dbReference type="SAM" id="SignalP"/>
    </source>
</evidence>
<keyword evidence="1" id="KW-0732">Signal</keyword>